<evidence type="ECO:0000313" key="1">
    <source>
        <dbReference type="EMBL" id="KAG8540311.1"/>
    </source>
</evidence>
<keyword evidence="2" id="KW-1185">Reference proteome</keyword>
<organism evidence="1 2">
    <name type="scientific">Engystomops pustulosus</name>
    <name type="common">Tungara frog</name>
    <name type="synonym">Physalaemus pustulosus</name>
    <dbReference type="NCBI Taxonomy" id="76066"/>
    <lineage>
        <taxon>Eukaryota</taxon>
        <taxon>Metazoa</taxon>
        <taxon>Chordata</taxon>
        <taxon>Craniata</taxon>
        <taxon>Vertebrata</taxon>
        <taxon>Euteleostomi</taxon>
        <taxon>Amphibia</taxon>
        <taxon>Batrachia</taxon>
        <taxon>Anura</taxon>
        <taxon>Neobatrachia</taxon>
        <taxon>Hyloidea</taxon>
        <taxon>Leptodactylidae</taxon>
        <taxon>Leiuperinae</taxon>
        <taxon>Engystomops</taxon>
    </lineage>
</organism>
<name>A0AAV6YUC5_ENGPU</name>
<proteinExistence type="predicted"/>
<dbReference type="AlphaFoldDB" id="A0AAV6YUC5"/>
<protein>
    <submittedName>
        <fullName evidence="1">Uncharacterized protein</fullName>
    </submittedName>
</protein>
<comment type="caution">
    <text evidence="1">The sequence shown here is derived from an EMBL/GenBank/DDBJ whole genome shotgun (WGS) entry which is preliminary data.</text>
</comment>
<dbReference type="EMBL" id="WNYA01010828">
    <property type="protein sequence ID" value="KAG8540311.1"/>
    <property type="molecule type" value="Genomic_DNA"/>
</dbReference>
<reference evidence="1" key="1">
    <citation type="thesis" date="2020" institute="ProQuest LLC" country="789 East Eisenhower Parkway, Ann Arbor, MI, USA">
        <title>Comparative Genomics and Chromosome Evolution.</title>
        <authorList>
            <person name="Mudd A.B."/>
        </authorList>
    </citation>
    <scope>NUCLEOTIDE SEQUENCE</scope>
    <source>
        <strain evidence="1">237g6f4</strain>
        <tissue evidence="1">Blood</tissue>
    </source>
</reference>
<sequence>MPLSSNSPLLVVRICFHTEGCSLPFEGISTYLYNLAQLLTYFFPSLFSTSLTAVSAPSGRVCTFLNTLTIMFHKVHVGVATHSTQGPQLTVACQQNNKVPNLPKTTEHTPVRTYLKFINRASLGTPISRSPSEPMLIFTVSNPDHLTSPFSLPPYKIIKTIPGHLIASVHRTEDVNLYYSQSANFLPSSYRRGAETLYVTMKPFTFTFHPKV</sequence>
<gene>
    <name evidence="1" type="ORF">GDO81_019504</name>
</gene>
<dbReference type="Proteomes" id="UP000824782">
    <property type="component" value="Unassembled WGS sequence"/>
</dbReference>
<evidence type="ECO:0000313" key="2">
    <source>
        <dbReference type="Proteomes" id="UP000824782"/>
    </source>
</evidence>
<accession>A0AAV6YUC5</accession>